<accession>A0ABN8HRC9</accession>
<keyword evidence="2" id="KW-1185">Reference proteome</keyword>
<organism evidence="1 2">
    <name type="scientific">Iphiclides podalirius</name>
    <name type="common">scarce swallowtail</name>
    <dbReference type="NCBI Taxonomy" id="110791"/>
    <lineage>
        <taxon>Eukaryota</taxon>
        <taxon>Metazoa</taxon>
        <taxon>Ecdysozoa</taxon>
        <taxon>Arthropoda</taxon>
        <taxon>Hexapoda</taxon>
        <taxon>Insecta</taxon>
        <taxon>Pterygota</taxon>
        <taxon>Neoptera</taxon>
        <taxon>Endopterygota</taxon>
        <taxon>Lepidoptera</taxon>
        <taxon>Glossata</taxon>
        <taxon>Ditrysia</taxon>
        <taxon>Papilionoidea</taxon>
        <taxon>Papilionidae</taxon>
        <taxon>Papilioninae</taxon>
        <taxon>Iphiclides</taxon>
    </lineage>
</organism>
<name>A0ABN8HRC9_9NEOP</name>
<gene>
    <name evidence="1" type="ORF">IPOD504_LOCUS1386</name>
</gene>
<feature type="non-terminal residue" evidence="1">
    <location>
        <position position="128"/>
    </location>
</feature>
<dbReference type="EMBL" id="OW152822">
    <property type="protein sequence ID" value="CAH2037938.1"/>
    <property type="molecule type" value="Genomic_DNA"/>
</dbReference>
<dbReference type="Proteomes" id="UP000837857">
    <property type="component" value="Chromosome 10"/>
</dbReference>
<sequence length="128" mass="14422">MHKIAPPHGPLKSYEVPSRKQLFARHLLRRKDVRSKKKIDYVTQLDAAGANEEAKNYFKHLFSNPFLRPRKCALSETCAPVWDSGSGAIGFGTISVLIKRYLDVPPSLAADIVDRDSQIKIDLRMFGV</sequence>
<protein>
    <submittedName>
        <fullName evidence="1">Uncharacterized protein</fullName>
    </submittedName>
</protein>
<evidence type="ECO:0000313" key="2">
    <source>
        <dbReference type="Proteomes" id="UP000837857"/>
    </source>
</evidence>
<reference evidence="1" key="1">
    <citation type="submission" date="2022-03" db="EMBL/GenBank/DDBJ databases">
        <authorList>
            <person name="Martin H S."/>
        </authorList>
    </citation>
    <scope>NUCLEOTIDE SEQUENCE</scope>
</reference>
<proteinExistence type="predicted"/>
<evidence type="ECO:0000313" key="1">
    <source>
        <dbReference type="EMBL" id="CAH2037938.1"/>
    </source>
</evidence>